<proteinExistence type="predicted"/>
<dbReference type="Proteomes" id="UP000199462">
    <property type="component" value="Unassembled WGS sequence"/>
</dbReference>
<dbReference type="SMART" id="SM00369">
    <property type="entry name" value="LRR_TYP"/>
    <property type="match status" value="4"/>
</dbReference>
<name>A0A1I6HPJ2_9FLAO</name>
<dbReference type="Pfam" id="PF12799">
    <property type="entry name" value="LRR_4"/>
    <property type="match status" value="1"/>
</dbReference>
<evidence type="ECO:0000313" key="4">
    <source>
        <dbReference type="EMBL" id="SFR56366.1"/>
    </source>
</evidence>
<dbReference type="GO" id="GO:0005737">
    <property type="term" value="C:cytoplasm"/>
    <property type="evidence" value="ECO:0007669"/>
    <property type="project" value="TreeGrafter"/>
</dbReference>
<dbReference type="Pfam" id="PF13855">
    <property type="entry name" value="LRR_8"/>
    <property type="match status" value="1"/>
</dbReference>
<dbReference type="InterPro" id="IPR054187">
    <property type="entry name" value="DUF6892"/>
</dbReference>
<evidence type="ECO:0000256" key="1">
    <source>
        <dbReference type="ARBA" id="ARBA00022614"/>
    </source>
</evidence>
<feature type="domain" description="DUF6892" evidence="3">
    <location>
        <begin position="443"/>
        <end position="570"/>
    </location>
</feature>
<keyword evidence="5" id="KW-1185">Reference proteome</keyword>
<evidence type="ECO:0000313" key="5">
    <source>
        <dbReference type="Proteomes" id="UP000199462"/>
    </source>
</evidence>
<dbReference type="InterPro" id="IPR025875">
    <property type="entry name" value="Leu-rich_rpt_4"/>
</dbReference>
<dbReference type="PROSITE" id="PS51450">
    <property type="entry name" value="LRR"/>
    <property type="match status" value="2"/>
</dbReference>
<dbReference type="AlphaFoldDB" id="A0A1I6HPJ2"/>
<dbReference type="STRING" id="440514.SAMN04488010_0581"/>
<dbReference type="InterPro" id="IPR001611">
    <property type="entry name" value="Leu-rich_rpt"/>
</dbReference>
<dbReference type="InterPro" id="IPR050216">
    <property type="entry name" value="LRR_domain-containing"/>
</dbReference>
<dbReference type="RefSeq" id="WP_091901316.1">
    <property type="nucleotide sequence ID" value="NZ_FOYX01000001.1"/>
</dbReference>
<dbReference type="EMBL" id="FOYX01000001">
    <property type="protein sequence ID" value="SFR56366.1"/>
    <property type="molecule type" value="Genomic_DNA"/>
</dbReference>
<organism evidence="4 5">
    <name type="scientific">Maribacter stanieri</name>
    <dbReference type="NCBI Taxonomy" id="440514"/>
    <lineage>
        <taxon>Bacteria</taxon>
        <taxon>Pseudomonadati</taxon>
        <taxon>Bacteroidota</taxon>
        <taxon>Flavobacteriia</taxon>
        <taxon>Flavobacteriales</taxon>
        <taxon>Flavobacteriaceae</taxon>
        <taxon>Maribacter</taxon>
    </lineage>
</organism>
<dbReference type="SMART" id="SM00364">
    <property type="entry name" value="LRR_BAC"/>
    <property type="match status" value="6"/>
</dbReference>
<sequence length="573" mass="66329">MSQQKLLQAVFQDQKSREILAMSSFGDILFKTTNTQGDCYALLQIYINNNNTNRQYAFYFRQHLLGNSAKQYKQFLSGKGLFRTAEQKELHKTLMLREGLLETLDKKLSKKPNEVYIANTYLSNLDNIEAFYTLPSDAFYEKLLQECTFNEDTLTDLTEIDNIGDKPPFYIQKLYWGYGREDSAVKEKLYECINLQDLSVWNEFGDFLNEQISKLQQLSNVSVYNMHSIPDAFLNNLHTLPNLVSLTLGRHSSNALDHQYQLKTLPENLVALQNLKYLNLDGNQLTDFAEISRLSHLKTLSVYNNQFTNLEGIAGLQQITELNLANNAITELPIALKELSQLKVLILSKNPLQEIPSWLGELTQLEELHLEQTQLTTLPESIGQLTQLKVLGLKKNPFETLPKIMGKIPKRVLDLELRNRALFDAKAKQKLSEYPEGDFLFESDLNFKLLVIQKLMYEDEVLLPKFNIYDFAKTHDIDIEERGYNILPEAVEYFKNIKIPSSLLIDIEELYPDGGSEIYSQLYPFWDGEDDCFDVKSIADIEYLPRLKRTNNLLFNKDLVKELRKRKIKVSNY</sequence>
<dbReference type="PANTHER" id="PTHR48051">
    <property type="match status" value="1"/>
</dbReference>
<evidence type="ECO:0000256" key="2">
    <source>
        <dbReference type="ARBA" id="ARBA00022737"/>
    </source>
</evidence>
<gene>
    <name evidence="4" type="ORF">SAMN04488010_0581</name>
</gene>
<protein>
    <submittedName>
        <fullName evidence="4">Leucine rich repeat-containing protein</fullName>
    </submittedName>
</protein>
<dbReference type="SUPFAM" id="SSF52058">
    <property type="entry name" value="L domain-like"/>
    <property type="match status" value="1"/>
</dbReference>
<dbReference type="Gene3D" id="3.80.10.10">
    <property type="entry name" value="Ribonuclease Inhibitor"/>
    <property type="match status" value="1"/>
</dbReference>
<keyword evidence="1" id="KW-0433">Leucine-rich repeat</keyword>
<reference evidence="5" key="1">
    <citation type="submission" date="2016-10" db="EMBL/GenBank/DDBJ databases">
        <authorList>
            <person name="Varghese N."/>
            <person name="Submissions S."/>
        </authorList>
    </citation>
    <scope>NUCLEOTIDE SEQUENCE [LARGE SCALE GENOMIC DNA]</scope>
    <source>
        <strain evidence="5">DSM 19891</strain>
    </source>
</reference>
<dbReference type="InterPro" id="IPR003591">
    <property type="entry name" value="Leu-rich_rpt_typical-subtyp"/>
</dbReference>
<dbReference type="InterPro" id="IPR032675">
    <property type="entry name" value="LRR_dom_sf"/>
</dbReference>
<dbReference type="PANTHER" id="PTHR48051:SF1">
    <property type="entry name" value="RAS SUPPRESSOR PROTEIN 1"/>
    <property type="match status" value="1"/>
</dbReference>
<accession>A0A1I6HPJ2</accession>
<keyword evidence="2" id="KW-0677">Repeat</keyword>
<evidence type="ECO:0000259" key="3">
    <source>
        <dbReference type="Pfam" id="PF21832"/>
    </source>
</evidence>
<dbReference type="Pfam" id="PF21832">
    <property type="entry name" value="DUF6892"/>
    <property type="match status" value="1"/>
</dbReference>